<comment type="caution">
    <text evidence="1">The sequence shown here is derived from an EMBL/GenBank/DDBJ whole genome shotgun (WGS) entry which is preliminary data.</text>
</comment>
<reference evidence="1" key="1">
    <citation type="submission" date="2019-04" db="EMBL/GenBank/DDBJ databases">
        <title>Genome assembly of Zosterops borbonicus 15179.</title>
        <authorList>
            <person name="Leroy T."/>
            <person name="Anselmetti Y."/>
            <person name="Tilak M.-K."/>
            <person name="Nabholz B."/>
        </authorList>
    </citation>
    <scope>NUCLEOTIDE SEQUENCE</scope>
    <source>
        <strain evidence="1">HGM_15179</strain>
        <tissue evidence="1">Muscle</tissue>
    </source>
</reference>
<evidence type="ECO:0000313" key="2">
    <source>
        <dbReference type="Proteomes" id="UP000796761"/>
    </source>
</evidence>
<protein>
    <submittedName>
        <fullName evidence="1">Uncharacterized protein</fullName>
    </submittedName>
</protein>
<name>A0A8K1G6U1_9PASS</name>
<organism evidence="1 2">
    <name type="scientific">Zosterops borbonicus</name>
    <dbReference type="NCBI Taxonomy" id="364589"/>
    <lineage>
        <taxon>Eukaryota</taxon>
        <taxon>Metazoa</taxon>
        <taxon>Chordata</taxon>
        <taxon>Craniata</taxon>
        <taxon>Vertebrata</taxon>
        <taxon>Euteleostomi</taxon>
        <taxon>Archelosauria</taxon>
        <taxon>Archosauria</taxon>
        <taxon>Dinosauria</taxon>
        <taxon>Saurischia</taxon>
        <taxon>Theropoda</taxon>
        <taxon>Coelurosauria</taxon>
        <taxon>Aves</taxon>
        <taxon>Neognathae</taxon>
        <taxon>Neoaves</taxon>
        <taxon>Telluraves</taxon>
        <taxon>Australaves</taxon>
        <taxon>Passeriformes</taxon>
        <taxon>Sylvioidea</taxon>
        <taxon>Zosteropidae</taxon>
        <taxon>Zosterops</taxon>
    </lineage>
</organism>
<evidence type="ECO:0000313" key="1">
    <source>
        <dbReference type="EMBL" id="TRZ12996.1"/>
    </source>
</evidence>
<keyword evidence="2" id="KW-1185">Reference proteome</keyword>
<accession>A0A8K1G6U1</accession>
<dbReference type="Proteomes" id="UP000796761">
    <property type="component" value="Unassembled WGS sequence"/>
</dbReference>
<dbReference type="EMBL" id="SWJQ01000550">
    <property type="protein sequence ID" value="TRZ12996.1"/>
    <property type="molecule type" value="Genomic_DNA"/>
</dbReference>
<dbReference type="OrthoDB" id="9393271at2759"/>
<dbReference type="AlphaFoldDB" id="A0A8K1G6U1"/>
<sequence length="89" mass="10008">MIPKCAGHTGTHLQFYGDEKGIPEVTEANRETPENYLKGIKGFSSRKVTQLTAQLKYLYTDAHGMDNKQEEMKATILLESYNLVAITET</sequence>
<proteinExistence type="predicted"/>
<gene>
    <name evidence="1" type="ORF">HGM15179_014111</name>
</gene>